<organism evidence="2 3">
    <name type="scientific">Spiroplasma phoeniceum P40</name>
    <dbReference type="NCBI Taxonomy" id="1276259"/>
    <lineage>
        <taxon>Bacteria</taxon>
        <taxon>Bacillati</taxon>
        <taxon>Mycoplasmatota</taxon>
        <taxon>Mollicutes</taxon>
        <taxon>Entomoplasmatales</taxon>
        <taxon>Spiroplasmataceae</taxon>
        <taxon>Spiroplasma</taxon>
    </lineage>
</organism>
<evidence type="ECO:0000313" key="2">
    <source>
        <dbReference type="EMBL" id="AXF97183.1"/>
    </source>
</evidence>
<dbReference type="PROSITE" id="PS50802">
    <property type="entry name" value="OTU"/>
    <property type="match status" value="1"/>
</dbReference>
<dbReference type="Proteomes" id="UP000253689">
    <property type="component" value="Chromosome"/>
</dbReference>
<reference evidence="3" key="1">
    <citation type="submission" date="2018-07" db="EMBL/GenBank/DDBJ databases">
        <title>Complete Genome Sequence of Spiroplasma phoeniceum.</title>
        <authorList>
            <person name="Davis R.E."/>
            <person name="Shao J.Y."/>
            <person name="Zhao Y."/>
            <person name="Silver A."/>
            <person name="Stump z."/>
            <person name="Gasparich G."/>
        </authorList>
    </citation>
    <scope>NUCLEOTIDE SEQUENCE [LARGE SCALE GENOMIC DNA]</scope>
    <source>
        <strain evidence="3">P40</strain>
    </source>
</reference>
<name>A0A345DSJ2_9MOLU</name>
<evidence type="ECO:0000313" key="3">
    <source>
        <dbReference type="Proteomes" id="UP000253689"/>
    </source>
</evidence>
<proteinExistence type="predicted"/>
<dbReference type="InterPro" id="IPR003323">
    <property type="entry name" value="OTU_dom"/>
</dbReference>
<sequence length="229" mass="27806">MKKIARIIGTNNDLNIEQIEQDQLITNLINKNAQKYYKLNNDIVEKSTFSKLKIKINKITWSRIIIIFFSTKDKENFIEEIKNLFITFSPSYNDNNYKLNEEELKSFAYIIWNHFSYYYDLFWNLKIDESIRIISFTNIPKGYWYESNPNLYNYIVNKNNDIVDWETFNNKKIENKQESLYYYDEFKRRKRTNNKLQNNQSYLYNVPSNGNCLFWSVVIAFLLQVRNDN</sequence>
<protein>
    <recommendedName>
        <fullName evidence="1">OTU domain-containing protein</fullName>
    </recommendedName>
</protein>
<dbReference type="KEGG" id="sphh:SDAV_002250"/>
<dbReference type="RefSeq" id="WP_114565560.1">
    <property type="nucleotide sequence ID" value="NZ_CP031088.1"/>
</dbReference>
<dbReference type="EMBL" id="CP031088">
    <property type="protein sequence ID" value="AXF97183.1"/>
    <property type="molecule type" value="Genomic_DNA"/>
</dbReference>
<accession>A0A345DSJ2</accession>
<gene>
    <name evidence="2" type="ORF">SDAV_002250</name>
</gene>
<dbReference type="AlphaFoldDB" id="A0A345DSJ2"/>
<keyword evidence="3" id="KW-1185">Reference proteome</keyword>
<feature type="domain" description="OTU" evidence="1">
    <location>
        <begin position="201"/>
        <end position="229"/>
    </location>
</feature>
<evidence type="ECO:0000259" key="1">
    <source>
        <dbReference type="PROSITE" id="PS50802"/>
    </source>
</evidence>